<evidence type="ECO:0000256" key="7">
    <source>
        <dbReference type="ARBA" id="ARBA00022962"/>
    </source>
</evidence>
<comment type="pathway">
    <text evidence="1">Amino-acid biosynthesis; L-asparagine biosynthesis; L-asparagine from L-aspartate (L-Gln route): step 1/1.</text>
</comment>
<evidence type="ECO:0000256" key="5">
    <source>
        <dbReference type="ARBA" id="ARBA00022840"/>
    </source>
</evidence>
<keyword evidence="7" id="KW-0315">Glutamine amidotransferase</keyword>
<dbReference type="PANTHER" id="PTHR43284:SF1">
    <property type="entry name" value="ASPARAGINE SYNTHETASE"/>
    <property type="match status" value="1"/>
</dbReference>
<dbReference type="PROSITE" id="PS51278">
    <property type="entry name" value="GATASE_TYPE_2"/>
    <property type="match status" value="1"/>
</dbReference>
<gene>
    <name evidence="10" type="ORF">Vlu01_16730</name>
</gene>
<evidence type="ECO:0000256" key="1">
    <source>
        <dbReference type="ARBA" id="ARBA00005187"/>
    </source>
</evidence>
<dbReference type="PIRSF" id="PIRSF001589">
    <property type="entry name" value="Asn_synthetase_glu-h"/>
    <property type="match status" value="1"/>
</dbReference>
<dbReference type="InterPro" id="IPR014729">
    <property type="entry name" value="Rossmann-like_a/b/a_fold"/>
</dbReference>
<dbReference type="CDD" id="cd01991">
    <property type="entry name" value="Asn_synthase_B_C"/>
    <property type="match status" value="1"/>
</dbReference>
<proteinExistence type="inferred from homology"/>
<dbReference type="EC" id="6.3.5.4" evidence="3"/>
<keyword evidence="11" id="KW-1185">Reference proteome</keyword>
<dbReference type="Pfam" id="PF00733">
    <property type="entry name" value="Asn_synthase"/>
    <property type="match status" value="1"/>
</dbReference>
<dbReference type="Proteomes" id="UP000643165">
    <property type="component" value="Unassembled WGS sequence"/>
</dbReference>
<dbReference type="Gene3D" id="3.60.20.10">
    <property type="entry name" value="Glutamine Phosphoribosylpyrophosphate, subunit 1, domain 1"/>
    <property type="match status" value="1"/>
</dbReference>
<keyword evidence="6" id="KW-0028">Amino-acid biosynthesis</keyword>
<sequence>MCGIVAIWSPDAGLAPADLGPIEVLRHRGPDSVARWVSATGEVGLAQSRLAVVGIANGDQPVRNTDGSVRAVVNGEFYGYRQVRRDLARRGHHLATESDSEIAAHLYEEDPDRFVTALRGEFALVLWDEIRQRLTAVRDRFGVKPLFYTWIDGRLVLASEVKALFAAGAVRRWDEESFHDYLHACFGPDRSLFAGIHQLPPGAMLRVERGSLRVSQYWEPNFPEWSTGHATEDAHEAVRDAVEEAVRLRLVADVPVGAHLSGGLDSSSVVGVAAAQIPLRTFTIRFPLDPRDEGATAARTAAALGTHHHEIAVPDKVFTAATVAAVTAGEMLQENGHGTARLAQSTAIHEAGLRVALSGEGGDELFAGYDHLRADLRLSASPEALVRARRAYRSLAAGPVSATLTGTLSRLGFVPGWLINRAMHTALPVAALLRPDFAARFAGRDSLGALIDGAHGQLDGRSPAHQSLYLFLRTWFCNYILAAERLDMARAVEVRLPLLDHHLFEVARALPPAELLRGDTKRVLREAMRGYLTDEVFRAPKRPFYAPPGAGATRLAAVLRQRVDDGALADNPFFDLRAVRAFLARIESGTTAPTEVEDRMLHLLSSVTILQSAYALR</sequence>
<keyword evidence="5" id="KW-0067">ATP-binding</keyword>
<dbReference type="EMBL" id="BOPB01000009">
    <property type="protein sequence ID" value="GIJ21049.1"/>
    <property type="molecule type" value="Genomic_DNA"/>
</dbReference>
<evidence type="ECO:0000256" key="4">
    <source>
        <dbReference type="ARBA" id="ARBA00022741"/>
    </source>
</evidence>
<dbReference type="InterPro" id="IPR051786">
    <property type="entry name" value="ASN_synthetase/amidase"/>
</dbReference>
<dbReference type="SUPFAM" id="SSF52402">
    <property type="entry name" value="Adenine nucleotide alpha hydrolases-like"/>
    <property type="match status" value="1"/>
</dbReference>
<dbReference type="InterPro" id="IPR001962">
    <property type="entry name" value="Asn_synthase"/>
</dbReference>
<evidence type="ECO:0000256" key="2">
    <source>
        <dbReference type="ARBA" id="ARBA00005752"/>
    </source>
</evidence>
<dbReference type="InterPro" id="IPR006426">
    <property type="entry name" value="Asn_synth_AEB"/>
</dbReference>
<evidence type="ECO:0000259" key="9">
    <source>
        <dbReference type="PROSITE" id="PS51278"/>
    </source>
</evidence>
<dbReference type="Pfam" id="PF13537">
    <property type="entry name" value="GATase_7"/>
    <property type="match status" value="1"/>
</dbReference>
<name>A0ABQ4IT00_9ACTN</name>
<feature type="domain" description="Glutamine amidotransferase type-2" evidence="9">
    <location>
        <begin position="2"/>
        <end position="210"/>
    </location>
</feature>
<evidence type="ECO:0000256" key="3">
    <source>
        <dbReference type="ARBA" id="ARBA00012737"/>
    </source>
</evidence>
<dbReference type="CDD" id="cd00712">
    <property type="entry name" value="AsnB"/>
    <property type="match status" value="1"/>
</dbReference>
<evidence type="ECO:0000313" key="10">
    <source>
        <dbReference type="EMBL" id="GIJ21049.1"/>
    </source>
</evidence>
<organism evidence="10 11">
    <name type="scientific">Micromonospora lutea</name>
    <dbReference type="NCBI Taxonomy" id="419825"/>
    <lineage>
        <taxon>Bacteria</taxon>
        <taxon>Bacillati</taxon>
        <taxon>Actinomycetota</taxon>
        <taxon>Actinomycetes</taxon>
        <taxon>Micromonosporales</taxon>
        <taxon>Micromonosporaceae</taxon>
        <taxon>Micromonospora</taxon>
    </lineage>
</organism>
<dbReference type="NCBIfam" id="TIGR01536">
    <property type="entry name" value="asn_synth_AEB"/>
    <property type="match status" value="1"/>
</dbReference>
<reference evidence="10 11" key="1">
    <citation type="submission" date="2021-01" db="EMBL/GenBank/DDBJ databases">
        <title>Whole genome shotgun sequence of Verrucosispora lutea NBRC 106530.</title>
        <authorList>
            <person name="Komaki H."/>
            <person name="Tamura T."/>
        </authorList>
    </citation>
    <scope>NUCLEOTIDE SEQUENCE [LARGE SCALE GENOMIC DNA]</scope>
    <source>
        <strain evidence="10 11">NBRC 106530</strain>
    </source>
</reference>
<dbReference type="Gene3D" id="3.40.50.620">
    <property type="entry name" value="HUPs"/>
    <property type="match status" value="1"/>
</dbReference>
<dbReference type="InterPro" id="IPR017932">
    <property type="entry name" value="GATase_2_dom"/>
</dbReference>
<dbReference type="RefSeq" id="WP_203996223.1">
    <property type="nucleotide sequence ID" value="NZ_BOPB01000009.1"/>
</dbReference>
<protein>
    <recommendedName>
        <fullName evidence="3">asparagine synthase (glutamine-hydrolyzing)</fullName>
        <ecNumber evidence="3">6.3.5.4</ecNumber>
    </recommendedName>
</protein>
<comment type="catalytic activity">
    <reaction evidence="8">
        <text>L-aspartate + L-glutamine + ATP + H2O = L-asparagine + L-glutamate + AMP + diphosphate + H(+)</text>
        <dbReference type="Rhea" id="RHEA:12228"/>
        <dbReference type="ChEBI" id="CHEBI:15377"/>
        <dbReference type="ChEBI" id="CHEBI:15378"/>
        <dbReference type="ChEBI" id="CHEBI:29985"/>
        <dbReference type="ChEBI" id="CHEBI:29991"/>
        <dbReference type="ChEBI" id="CHEBI:30616"/>
        <dbReference type="ChEBI" id="CHEBI:33019"/>
        <dbReference type="ChEBI" id="CHEBI:58048"/>
        <dbReference type="ChEBI" id="CHEBI:58359"/>
        <dbReference type="ChEBI" id="CHEBI:456215"/>
        <dbReference type="EC" id="6.3.5.4"/>
    </reaction>
</comment>
<evidence type="ECO:0000313" key="11">
    <source>
        <dbReference type="Proteomes" id="UP000643165"/>
    </source>
</evidence>
<dbReference type="InterPro" id="IPR033738">
    <property type="entry name" value="AsnB_N"/>
</dbReference>
<evidence type="ECO:0000256" key="6">
    <source>
        <dbReference type="ARBA" id="ARBA00022888"/>
    </source>
</evidence>
<keyword evidence="4" id="KW-0547">Nucleotide-binding</keyword>
<dbReference type="InterPro" id="IPR029055">
    <property type="entry name" value="Ntn_hydrolases_N"/>
</dbReference>
<comment type="similarity">
    <text evidence="2">Belongs to the asparagine synthetase family.</text>
</comment>
<comment type="caution">
    <text evidence="10">The sequence shown here is derived from an EMBL/GenBank/DDBJ whole genome shotgun (WGS) entry which is preliminary data.</text>
</comment>
<evidence type="ECO:0000256" key="8">
    <source>
        <dbReference type="ARBA" id="ARBA00048741"/>
    </source>
</evidence>
<accession>A0ABQ4IT00</accession>
<keyword evidence="6" id="KW-0061">Asparagine biosynthesis</keyword>
<dbReference type="PANTHER" id="PTHR43284">
    <property type="entry name" value="ASPARAGINE SYNTHETASE (GLUTAMINE-HYDROLYZING)"/>
    <property type="match status" value="1"/>
</dbReference>
<dbReference type="SUPFAM" id="SSF56235">
    <property type="entry name" value="N-terminal nucleophile aminohydrolases (Ntn hydrolases)"/>
    <property type="match status" value="1"/>
</dbReference>